<evidence type="ECO:0000313" key="3">
    <source>
        <dbReference type="Proteomes" id="UP001500740"/>
    </source>
</evidence>
<dbReference type="RefSeq" id="WP_343781763.1">
    <property type="nucleotide sequence ID" value="NZ_BAAACZ010000005.1"/>
</dbReference>
<feature type="transmembrane region" description="Helical" evidence="1">
    <location>
        <begin position="30"/>
        <end position="49"/>
    </location>
</feature>
<accession>A0ABP3JI67</accession>
<evidence type="ECO:0000256" key="1">
    <source>
        <dbReference type="SAM" id="Phobius"/>
    </source>
</evidence>
<comment type="caution">
    <text evidence="2">The sequence shown here is derived from an EMBL/GenBank/DDBJ whole genome shotgun (WGS) entry which is preliminary data.</text>
</comment>
<organism evidence="2 3">
    <name type="scientific">Alkalibacillus silvisoli</name>
    <dbReference type="NCBI Taxonomy" id="392823"/>
    <lineage>
        <taxon>Bacteria</taxon>
        <taxon>Bacillati</taxon>
        <taxon>Bacillota</taxon>
        <taxon>Bacilli</taxon>
        <taxon>Bacillales</taxon>
        <taxon>Bacillaceae</taxon>
        <taxon>Alkalibacillus</taxon>
    </lineage>
</organism>
<name>A0ABP3JI67_9BACI</name>
<sequence>MNVVEILVPVLAVLFSILASNNFKWWTAAFFTIITYIGFQLIFDLYLYGVTSVVDIIASNWVFIGVLTVFSTSIRLALTAVTGRLMKVAFVFVMVLILAGFTVITQVQTTTLGEVLKDEEIEEVQEITINPSGLVPWDPNEVVVDDEETINRILSGFNDLTLRSGVSIPPEDRIFLNIDQRVGQKRIEVDEHFIRVGVMSGSYRVDEQNELYQFIQELIESEQ</sequence>
<keyword evidence="1" id="KW-0472">Membrane</keyword>
<feature type="transmembrane region" description="Helical" evidence="1">
    <location>
        <begin position="61"/>
        <end position="81"/>
    </location>
</feature>
<keyword evidence="1" id="KW-1133">Transmembrane helix</keyword>
<keyword evidence="3" id="KW-1185">Reference proteome</keyword>
<reference evidence="3" key="1">
    <citation type="journal article" date="2019" name="Int. J. Syst. Evol. Microbiol.">
        <title>The Global Catalogue of Microorganisms (GCM) 10K type strain sequencing project: providing services to taxonomists for standard genome sequencing and annotation.</title>
        <authorList>
            <consortium name="The Broad Institute Genomics Platform"/>
            <consortium name="The Broad Institute Genome Sequencing Center for Infectious Disease"/>
            <person name="Wu L."/>
            <person name="Ma J."/>
        </authorList>
    </citation>
    <scope>NUCLEOTIDE SEQUENCE [LARGE SCALE GENOMIC DNA]</scope>
    <source>
        <strain evidence="3">JCM 14193</strain>
    </source>
</reference>
<dbReference type="Proteomes" id="UP001500740">
    <property type="component" value="Unassembled WGS sequence"/>
</dbReference>
<dbReference type="EMBL" id="BAAACZ010000005">
    <property type="protein sequence ID" value="GAA0454383.1"/>
    <property type="molecule type" value="Genomic_DNA"/>
</dbReference>
<keyword evidence="1" id="KW-0812">Transmembrane</keyword>
<evidence type="ECO:0000313" key="2">
    <source>
        <dbReference type="EMBL" id="GAA0454383.1"/>
    </source>
</evidence>
<gene>
    <name evidence="2" type="ORF">GCM10008935_06540</name>
</gene>
<feature type="transmembrane region" description="Helical" evidence="1">
    <location>
        <begin position="6"/>
        <end position="23"/>
    </location>
</feature>
<feature type="transmembrane region" description="Helical" evidence="1">
    <location>
        <begin position="88"/>
        <end position="107"/>
    </location>
</feature>
<proteinExistence type="predicted"/>
<evidence type="ECO:0008006" key="4">
    <source>
        <dbReference type="Google" id="ProtNLM"/>
    </source>
</evidence>
<protein>
    <recommendedName>
        <fullName evidence="4">DUF1499 domain-containing protein</fullName>
    </recommendedName>
</protein>